<dbReference type="SUPFAM" id="SSF50978">
    <property type="entry name" value="WD40 repeat-like"/>
    <property type="match status" value="1"/>
</dbReference>
<protein>
    <submittedName>
        <fullName evidence="4">Uncharacterized protein</fullName>
    </submittedName>
</protein>
<name>A0AAV8Q2T0_ENSVE</name>
<dbReference type="Gene3D" id="2.130.10.10">
    <property type="entry name" value="YVTN repeat-like/Quinoprotein amine dehydrogenase"/>
    <property type="match status" value="2"/>
</dbReference>
<dbReference type="PANTHER" id="PTHR19918">
    <property type="entry name" value="CELL DIVISION CYCLE 20 CDC20 FIZZY -RELATED"/>
    <property type="match status" value="1"/>
</dbReference>
<evidence type="ECO:0000256" key="1">
    <source>
        <dbReference type="ARBA" id="ARBA00022574"/>
    </source>
</evidence>
<dbReference type="AlphaFoldDB" id="A0AAV8Q2T0"/>
<keyword evidence="5" id="KW-1185">Reference proteome</keyword>
<dbReference type="EMBL" id="JAQQAF010000008">
    <property type="protein sequence ID" value="KAJ8464518.1"/>
    <property type="molecule type" value="Genomic_DNA"/>
</dbReference>
<evidence type="ECO:0000313" key="5">
    <source>
        <dbReference type="Proteomes" id="UP001222027"/>
    </source>
</evidence>
<proteinExistence type="predicted"/>
<dbReference type="GO" id="GO:0031145">
    <property type="term" value="P:anaphase-promoting complex-dependent catabolic process"/>
    <property type="evidence" value="ECO:0007669"/>
    <property type="project" value="TreeGrafter"/>
</dbReference>
<dbReference type="InterPro" id="IPR036322">
    <property type="entry name" value="WD40_repeat_dom_sf"/>
</dbReference>
<feature type="region of interest" description="Disordered" evidence="3">
    <location>
        <begin position="31"/>
        <end position="54"/>
    </location>
</feature>
<comment type="caution">
    <text evidence="4">The sequence shown here is derived from an EMBL/GenBank/DDBJ whole genome shotgun (WGS) entry which is preliminary data.</text>
</comment>
<accession>A0AAV8Q2T0</accession>
<feature type="compositionally biased region" description="Low complexity" evidence="3">
    <location>
        <begin position="42"/>
        <end position="54"/>
    </location>
</feature>
<dbReference type="InterPro" id="IPR015943">
    <property type="entry name" value="WD40/YVTN_repeat-like_dom_sf"/>
</dbReference>
<sequence>MTLNPDCVGTRNPQCSNTQLPKRLVRRRLLHRPRPRSGFAHGSPISSKSSSGSRRITPLTARLSLPPPPPPPSWVPTTFPGRYLRHPHKVVDAPLHQDDFYLNLVDRSSHIVLAVGLVCIPNHKQGDKLCDLGNRDGVCAFQWSREGSVSCNWSKFCRCLICGLKWNHDDHELGYVGNDNQFLIWDQHSQRPLLKLIEHTAPVKAITQAPQRHSLVAARGGTAYWCIHFWNTCDEEHAQLCGHEESNLQSSMDDLQVCNLQVWTNPSMSKVDASSNASSEAKSYCESFTSVGLKFSSSQDTVRLAATQVIQHFMNYALPCHLMNRLL</sequence>
<keyword evidence="1" id="KW-0853">WD repeat</keyword>
<gene>
    <name evidence="4" type="ORF">OPV22_027070</name>
</gene>
<dbReference type="GO" id="GO:1990757">
    <property type="term" value="F:ubiquitin ligase activator activity"/>
    <property type="evidence" value="ECO:0007669"/>
    <property type="project" value="TreeGrafter"/>
</dbReference>
<dbReference type="Proteomes" id="UP001222027">
    <property type="component" value="Unassembled WGS sequence"/>
</dbReference>
<keyword evidence="2" id="KW-0677">Repeat</keyword>
<evidence type="ECO:0000256" key="3">
    <source>
        <dbReference type="SAM" id="MobiDB-lite"/>
    </source>
</evidence>
<dbReference type="PANTHER" id="PTHR19918:SF36">
    <property type="entry name" value="PROTEIN FIZZY-RELATED 3"/>
    <property type="match status" value="1"/>
</dbReference>
<evidence type="ECO:0000256" key="2">
    <source>
        <dbReference type="ARBA" id="ARBA00022737"/>
    </source>
</evidence>
<reference evidence="4 5" key="1">
    <citation type="submission" date="2022-12" db="EMBL/GenBank/DDBJ databases">
        <title>Chromosome-scale assembly of the Ensete ventricosum genome.</title>
        <authorList>
            <person name="Dussert Y."/>
            <person name="Stocks J."/>
            <person name="Wendawek A."/>
            <person name="Woldeyes F."/>
            <person name="Nichols R.A."/>
            <person name="Borrell J.S."/>
        </authorList>
    </citation>
    <scope>NUCLEOTIDE SEQUENCE [LARGE SCALE GENOMIC DNA]</scope>
    <source>
        <strain evidence="5">cv. Maze</strain>
        <tissue evidence="4">Seeds</tissue>
    </source>
</reference>
<evidence type="ECO:0000313" key="4">
    <source>
        <dbReference type="EMBL" id="KAJ8464518.1"/>
    </source>
</evidence>
<dbReference type="GO" id="GO:0005680">
    <property type="term" value="C:anaphase-promoting complex"/>
    <property type="evidence" value="ECO:0007669"/>
    <property type="project" value="TreeGrafter"/>
</dbReference>
<dbReference type="InterPro" id="IPR033010">
    <property type="entry name" value="Cdc20/Fizzy"/>
</dbReference>
<organism evidence="4 5">
    <name type="scientific">Ensete ventricosum</name>
    <name type="common">Abyssinian banana</name>
    <name type="synonym">Musa ensete</name>
    <dbReference type="NCBI Taxonomy" id="4639"/>
    <lineage>
        <taxon>Eukaryota</taxon>
        <taxon>Viridiplantae</taxon>
        <taxon>Streptophyta</taxon>
        <taxon>Embryophyta</taxon>
        <taxon>Tracheophyta</taxon>
        <taxon>Spermatophyta</taxon>
        <taxon>Magnoliopsida</taxon>
        <taxon>Liliopsida</taxon>
        <taxon>Zingiberales</taxon>
        <taxon>Musaceae</taxon>
        <taxon>Ensete</taxon>
    </lineage>
</organism>
<dbReference type="GO" id="GO:0010997">
    <property type="term" value="F:anaphase-promoting complex binding"/>
    <property type="evidence" value="ECO:0007669"/>
    <property type="project" value="InterPro"/>
</dbReference>
<dbReference type="GO" id="GO:1905786">
    <property type="term" value="P:positive regulation of anaphase-promoting complex-dependent catabolic process"/>
    <property type="evidence" value="ECO:0007669"/>
    <property type="project" value="TreeGrafter"/>
</dbReference>